<feature type="domain" description="Chitin-binding type-2" evidence="2">
    <location>
        <begin position="521"/>
        <end position="580"/>
    </location>
</feature>
<dbReference type="eggNOG" id="ENOG502RYKF">
    <property type="taxonomic scope" value="Eukaryota"/>
</dbReference>
<feature type="compositionally biased region" description="Low complexity" evidence="1">
    <location>
        <begin position="599"/>
        <end position="609"/>
    </location>
</feature>
<dbReference type="GO" id="GO:0005576">
    <property type="term" value="C:extracellular region"/>
    <property type="evidence" value="ECO:0007669"/>
    <property type="project" value="InterPro"/>
</dbReference>
<dbReference type="AlphaFoldDB" id="T1K9I7"/>
<name>T1K9I7_TETUR</name>
<feature type="compositionally biased region" description="Polar residues" evidence="1">
    <location>
        <begin position="24"/>
        <end position="36"/>
    </location>
</feature>
<dbReference type="Gene3D" id="2.170.140.10">
    <property type="entry name" value="Chitin binding domain"/>
    <property type="match status" value="1"/>
</dbReference>
<feature type="region of interest" description="Disordered" evidence="1">
    <location>
        <begin position="595"/>
        <end position="615"/>
    </location>
</feature>
<feature type="compositionally biased region" description="Polar residues" evidence="1">
    <location>
        <begin position="377"/>
        <end position="391"/>
    </location>
</feature>
<dbReference type="Pfam" id="PF01607">
    <property type="entry name" value="CBM_14"/>
    <property type="match status" value="1"/>
</dbReference>
<reference evidence="4" key="1">
    <citation type="submission" date="2011-08" db="EMBL/GenBank/DDBJ databases">
        <authorList>
            <person name="Rombauts S."/>
        </authorList>
    </citation>
    <scope>NUCLEOTIDE SEQUENCE</scope>
    <source>
        <strain evidence="4">London</strain>
    </source>
</reference>
<dbReference type="HOGENOM" id="CLU_444343_0_0_1"/>
<feature type="region of interest" description="Disordered" evidence="1">
    <location>
        <begin position="160"/>
        <end position="179"/>
    </location>
</feature>
<dbReference type="SMART" id="SM00494">
    <property type="entry name" value="ChtBD2"/>
    <property type="match status" value="1"/>
</dbReference>
<feature type="compositionally biased region" description="Low complexity" evidence="1">
    <location>
        <begin position="37"/>
        <end position="46"/>
    </location>
</feature>
<feature type="compositionally biased region" description="Polar residues" evidence="1">
    <location>
        <begin position="416"/>
        <end position="425"/>
    </location>
</feature>
<dbReference type="EnsemblMetazoa" id="tetur07g05090.1">
    <property type="protein sequence ID" value="tetur07g05090.1"/>
    <property type="gene ID" value="tetur07g05090"/>
</dbReference>
<feature type="region of interest" description="Disordered" evidence="1">
    <location>
        <begin position="1"/>
        <end position="118"/>
    </location>
</feature>
<dbReference type="InterPro" id="IPR036508">
    <property type="entry name" value="Chitin-bd_dom_sf"/>
</dbReference>
<feature type="compositionally biased region" description="Low complexity" evidence="1">
    <location>
        <begin position="459"/>
        <end position="483"/>
    </location>
</feature>
<dbReference type="SUPFAM" id="SSF57625">
    <property type="entry name" value="Invertebrate chitin-binding proteins"/>
    <property type="match status" value="1"/>
</dbReference>
<dbReference type="InterPro" id="IPR052976">
    <property type="entry name" value="Scoloptoxin-like"/>
</dbReference>
<feature type="compositionally biased region" description="Polar residues" evidence="1">
    <location>
        <begin position="1"/>
        <end position="13"/>
    </location>
</feature>
<dbReference type="Proteomes" id="UP000015104">
    <property type="component" value="Unassembled WGS sequence"/>
</dbReference>
<dbReference type="PANTHER" id="PTHR22933">
    <property type="entry name" value="FI18007P1-RELATED"/>
    <property type="match status" value="1"/>
</dbReference>
<evidence type="ECO:0000313" key="3">
    <source>
        <dbReference type="EnsemblMetazoa" id="tetur07g05090.1"/>
    </source>
</evidence>
<keyword evidence="4" id="KW-1185">Reference proteome</keyword>
<sequence length="615" mass="66196">MEANNIRSDTPIRTSDEFTRHQPRTSNQFDSNTSHGTSSFPSTSAPLPAPTAAPRPTQALPNYQPDVVRTSNQPSRTIAVSGQYLGPQLPRRTYAQPTQTPYQPPRPTTTPSPNTESAFEANFDLSEPENDDEGLANLRSTNYFPDLQRIKPVNRTSTSYSVSVSSSSSASSSPSLSSNYNVGNYPITSLPAATVTRAEVPTTTPYPNEYIRVATSSSLPSSLPVVTEPPYGTSLNRAAASYDLRSSNYPSEPANRVLNIQSSGYGNVRGGANQIARTRYANGRQSSPRSSSAAFPPPSSPSTASPVIYPINFYKHVDELVTPQSNPTTVITTTTTPLPTTFTPEVAPSFSSSDYNNNNNINGDNPEDSSRPVVHSNARQPSVRSNSVRSYLQANNFRSNVRRVVAVRRGPNGVRTNTILRSTAGSPLAPSSSSSSSSSFPVAPNQSQPTSYRIARIVPSQPSPSSTVAPPTTQSQPSTQDLPSNDRVKSNSNLPADTDGDGVPGEAGKDYPTHVTIPKTSFSCANVPNNGYYADTEAQCQVVHLCQSGENQDSFLCPNGTIFNQQKFSCQWWYQVDCNAAPTYYELNDNFQSARINPSSSSSSTRTRSANGLAQ</sequence>
<dbReference type="PROSITE" id="PS50940">
    <property type="entry name" value="CHIT_BIND_II"/>
    <property type="match status" value="1"/>
</dbReference>
<evidence type="ECO:0000256" key="1">
    <source>
        <dbReference type="SAM" id="MobiDB-lite"/>
    </source>
</evidence>
<feature type="region of interest" description="Disordered" evidence="1">
    <location>
        <begin position="326"/>
        <end position="391"/>
    </location>
</feature>
<feature type="compositionally biased region" description="Low complexity" evidence="1">
    <location>
        <begin position="160"/>
        <end position="178"/>
    </location>
</feature>
<dbReference type="InterPro" id="IPR002557">
    <property type="entry name" value="Chitin-bd_dom"/>
</dbReference>
<feature type="region of interest" description="Disordered" evidence="1">
    <location>
        <begin position="416"/>
        <end position="514"/>
    </location>
</feature>
<feature type="compositionally biased region" description="Polar residues" evidence="1">
    <location>
        <begin position="69"/>
        <end position="80"/>
    </location>
</feature>
<organism evidence="3 4">
    <name type="scientific">Tetranychus urticae</name>
    <name type="common">Two-spotted spider mite</name>
    <dbReference type="NCBI Taxonomy" id="32264"/>
    <lineage>
        <taxon>Eukaryota</taxon>
        <taxon>Metazoa</taxon>
        <taxon>Ecdysozoa</taxon>
        <taxon>Arthropoda</taxon>
        <taxon>Chelicerata</taxon>
        <taxon>Arachnida</taxon>
        <taxon>Acari</taxon>
        <taxon>Acariformes</taxon>
        <taxon>Trombidiformes</taxon>
        <taxon>Prostigmata</taxon>
        <taxon>Eleutherengona</taxon>
        <taxon>Raphignathae</taxon>
        <taxon>Tetranychoidea</taxon>
        <taxon>Tetranychidae</taxon>
        <taxon>Tetranychus</taxon>
    </lineage>
</organism>
<evidence type="ECO:0000313" key="4">
    <source>
        <dbReference type="Proteomes" id="UP000015104"/>
    </source>
</evidence>
<feature type="region of interest" description="Disordered" evidence="1">
    <location>
        <begin position="280"/>
        <end position="302"/>
    </location>
</feature>
<reference evidence="3" key="2">
    <citation type="submission" date="2015-06" db="UniProtKB">
        <authorList>
            <consortium name="EnsemblMetazoa"/>
        </authorList>
    </citation>
    <scope>IDENTIFICATION</scope>
</reference>
<dbReference type="PANTHER" id="PTHR22933:SF44">
    <property type="entry name" value="RE15157P"/>
    <property type="match status" value="1"/>
</dbReference>
<proteinExistence type="predicted"/>
<feature type="compositionally biased region" description="Low complexity" evidence="1">
    <location>
        <begin position="326"/>
        <end position="364"/>
    </location>
</feature>
<protein>
    <recommendedName>
        <fullName evidence="2">Chitin-binding type-2 domain-containing protein</fullName>
    </recommendedName>
</protein>
<accession>T1K9I7</accession>
<dbReference type="EMBL" id="CAEY01001892">
    <property type="status" value="NOT_ANNOTATED_CDS"/>
    <property type="molecule type" value="Genomic_DNA"/>
</dbReference>
<evidence type="ECO:0000259" key="2">
    <source>
        <dbReference type="PROSITE" id="PS50940"/>
    </source>
</evidence>
<dbReference type="GO" id="GO:0008061">
    <property type="term" value="F:chitin binding"/>
    <property type="evidence" value="ECO:0007669"/>
    <property type="project" value="InterPro"/>
</dbReference>